<name>A0A516Q041_9ACTN</name>
<keyword evidence="2" id="KW-0227">DNA damage</keyword>
<dbReference type="Gene3D" id="3.40.1170.60">
    <property type="match status" value="1"/>
</dbReference>
<organism evidence="5 6">
    <name type="scientific">Microlunatus elymi</name>
    <dbReference type="NCBI Taxonomy" id="2596828"/>
    <lineage>
        <taxon>Bacteria</taxon>
        <taxon>Bacillati</taxon>
        <taxon>Actinomycetota</taxon>
        <taxon>Actinomycetes</taxon>
        <taxon>Propionibacteriales</taxon>
        <taxon>Propionibacteriaceae</taxon>
        <taxon>Microlunatus</taxon>
    </lineage>
</organism>
<dbReference type="KEGG" id="mik:FOE78_13625"/>
<evidence type="ECO:0000256" key="2">
    <source>
        <dbReference type="ARBA" id="ARBA00022763"/>
    </source>
</evidence>
<dbReference type="InterPro" id="IPR043128">
    <property type="entry name" value="Rev_trsase/Diguanyl_cyclase"/>
</dbReference>
<comment type="function">
    <text evidence="3">Poorly processive, error-prone DNA polymerase involved in untargeted mutagenesis. Copies undamaged DNA at stalled replication forks, which arise in vivo from mismatched or misaligned primer ends. These misaligned primers can be extended by PolIV. Exhibits no 3'-5' exonuclease (proofreading) activity. May be involved in translesional synthesis, in conjunction with the beta clamp from PolIII.</text>
</comment>
<dbReference type="GO" id="GO:0006281">
    <property type="term" value="P:DNA repair"/>
    <property type="evidence" value="ECO:0007669"/>
    <property type="project" value="InterPro"/>
</dbReference>
<evidence type="ECO:0000259" key="4">
    <source>
        <dbReference type="PROSITE" id="PS50173"/>
    </source>
</evidence>
<gene>
    <name evidence="5" type="ORF">FOE78_13625</name>
</gene>
<dbReference type="Pfam" id="PF00817">
    <property type="entry name" value="IMS"/>
    <property type="match status" value="1"/>
</dbReference>
<dbReference type="OrthoDB" id="5244088at2"/>
<dbReference type="Gene3D" id="3.30.70.270">
    <property type="match status" value="1"/>
</dbReference>
<dbReference type="AlphaFoldDB" id="A0A516Q041"/>
<reference evidence="5 6" key="1">
    <citation type="submission" date="2019-07" db="EMBL/GenBank/DDBJ databases">
        <title>Microlunatus dokdonensis sp. nov. isolated from the rhizospheric soil of the wild plant Elymus tsukushiensis.</title>
        <authorList>
            <person name="Ghim S.-Y."/>
            <person name="Hwang Y.-J."/>
            <person name="Son J.-S."/>
            <person name="Shin J.-H."/>
        </authorList>
    </citation>
    <scope>NUCLEOTIDE SEQUENCE [LARGE SCALE GENOMIC DNA]</scope>
    <source>
        <strain evidence="5 6">KUDC0627</strain>
    </source>
</reference>
<evidence type="ECO:0000256" key="3">
    <source>
        <dbReference type="ARBA" id="ARBA00025589"/>
    </source>
</evidence>
<evidence type="ECO:0000313" key="6">
    <source>
        <dbReference type="Proteomes" id="UP000319263"/>
    </source>
</evidence>
<proteinExistence type="inferred from homology"/>
<evidence type="ECO:0000313" key="5">
    <source>
        <dbReference type="EMBL" id="QDP96809.1"/>
    </source>
</evidence>
<dbReference type="InterPro" id="IPR050356">
    <property type="entry name" value="SulA_CellDiv_inhibitor"/>
</dbReference>
<dbReference type="SUPFAM" id="SSF56672">
    <property type="entry name" value="DNA/RNA polymerases"/>
    <property type="match status" value="1"/>
</dbReference>
<sequence>MAVWCPDWPVIAAMEQENLPPHLAIAVINKGEVFACSAPARAEGVRRGMRKRDAAARCPELIIIDHNRDLDTRSFESVLRVIEGFSPGVEVIRPGLCALTVPGRYYGGETKAAALLSETLVSAGIWDVRIGIADDLFTAEQAARLAAVQDHRVIEPDASPAFLAELPIGVLADDQLVGLLLRMGINTLGDFARLSARDVLTRFGLSGAQAHRLAAGRWERTASGRPLPPELEQQLDFAPGLETIEPIAFSSRQTAEAFVSELSRHGQVCTAIRIEIGTEGGWRHDRRWAHPRWFDAVDIIDRLRWQLQSDPPPDPVNLVRLLPDQLEFLGTQGDGLWGSAPGERIQHGIARVQSMIGFDGVLTAGLQGGREPTDRQLLTPWGEQPISVRPTDRPWPGQLPPPAPSRVFPQPVPAEVQDRDGRPVLITDRGILTGEPGRFRPTQEHRFTPVEAWVGPWLIDERWWTDPQASLRARFQLVTPDGSAWLLMACDGRWWTEARYD</sequence>
<dbReference type="InterPro" id="IPR001126">
    <property type="entry name" value="UmuC"/>
</dbReference>
<dbReference type="EMBL" id="CP041692">
    <property type="protein sequence ID" value="QDP96809.1"/>
    <property type="molecule type" value="Genomic_DNA"/>
</dbReference>
<dbReference type="PROSITE" id="PS50173">
    <property type="entry name" value="UMUC"/>
    <property type="match status" value="1"/>
</dbReference>
<keyword evidence="6" id="KW-1185">Reference proteome</keyword>
<dbReference type="Proteomes" id="UP000319263">
    <property type="component" value="Chromosome"/>
</dbReference>
<accession>A0A516Q041</accession>
<dbReference type="InterPro" id="IPR043502">
    <property type="entry name" value="DNA/RNA_pol_sf"/>
</dbReference>
<dbReference type="CDD" id="cd03468">
    <property type="entry name" value="PolY_like"/>
    <property type="match status" value="1"/>
</dbReference>
<dbReference type="PANTHER" id="PTHR35369">
    <property type="entry name" value="BLR3025 PROTEIN-RELATED"/>
    <property type="match status" value="1"/>
</dbReference>
<feature type="domain" description="UmuC" evidence="4">
    <location>
        <begin position="25"/>
        <end position="168"/>
    </location>
</feature>
<comment type="similarity">
    <text evidence="1">Belongs to the DNA polymerase type-Y family.</text>
</comment>
<protein>
    <submittedName>
        <fullName evidence="5">DNA polymerase Y family protein</fullName>
    </submittedName>
</protein>
<dbReference type="PANTHER" id="PTHR35369:SF2">
    <property type="entry name" value="BLR3025 PROTEIN"/>
    <property type="match status" value="1"/>
</dbReference>
<dbReference type="RefSeq" id="WP_143986771.1">
    <property type="nucleotide sequence ID" value="NZ_CP041692.1"/>
</dbReference>
<evidence type="ECO:0000256" key="1">
    <source>
        <dbReference type="ARBA" id="ARBA00010945"/>
    </source>
</evidence>